<feature type="region of interest" description="Disordered" evidence="1">
    <location>
        <begin position="179"/>
        <end position="280"/>
    </location>
</feature>
<keyword evidence="2" id="KW-0472">Membrane</keyword>
<feature type="transmembrane region" description="Helical" evidence="2">
    <location>
        <begin position="331"/>
        <end position="352"/>
    </location>
</feature>
<sequence length="538" mass="57396">MSAGTAAEVQERFERIIQGLASPLQQGDGRSSSVPAVRVGTSPRSGSFGGATTPGRPTGSGEFFEWSGPEGQPPVAPSYSAASDHHAASMEELRPSHAPWSFGQVHSDTAGRATPPQTHASLQAPLAPGPQGGGIGSSLHADSMAEQLPFHRSQEFGSVSAGQQPPQFATASSQFSIPFPRAQLGRPPALPTSIGVAGTDDPFLSPPTPPAAFAARGVPAAPPVLGRPPQEGAYPGGLFTPSGRVPDDMAPMISGSGGPGAWYGAGGGPEDPGDGPARFRKRRRSGGMLLDVEGTMRVFPAMFSFFCLATFSMPIWITYHIGNDENVKQWISTRIWLVLLLFIPYAVAHLIHHVKGHPVRLVLVTCLVGSSVVLLLIGDCVLLEAYKKANAFSAQDCDTFPGKRSMERELEEARAFYANCAAKKAAAFDLTFAQAVMQYRIQSCPEYADLVATKHPDWAYLGFLEDSYRCSGWCKEEEPMWTFAATSDSCSSAVADVLFNKIQWSTMQVVLYTIVVLGFVSTTLITIGPILIKLGIEW</sequence>
<feature type="transmembrane region" description="Helical" evidence="2">
    <location>
        <begin position="298"/>
        <end position="319"/>
    </location>
</feature>
<protein>
    <submittedName>
        <fullName evidence="3">Uncharacterized protein</fullName>
    </submittedName>
</protein>
<gene>
    <name evidence="3" type="ORF">ACAT0790_LOCUS65645</name>
</gene>
<dbReference type="EMBL" id="HBGE01110100">
    <property type="protein sequence ID" value="CAD9188871.1"/>
    <property type="molecule type" value="Transcribed_RNA"/>
</dbReference>
<feature type="transmembrane region" description="Helical" evidence="2">
    <location>
        <begin position="358"/>
        <end position="378"/>
    </location>
</feature>
<proteinExistence type="predicted"/>
<keyword evidence="2" id="KW-1133">Transmembrane helix</keyword>
<name>A0A7S1WUW1_ALECA</name>
<feature type="compositionally biased region" description="Basic and acidic residues" evidence="1">
    <location>
        <begin position="83"/>
        <end position="95"/>
    </location>
</feature>
<feature type="transmembrane region" description="Helical" evidence="2">
    <location>
        <begin position="509"/>
        <end position="532"/>
    </location>
</feature>
<evidence type="ECO:0000256" key="1">
    <source>
        <dbReference type="SAM" id="MobiDB-lite"/>
    </source>
</evidence>
<feature type="compositionally biased region" description="Gly residues" evidence="1">
    <location>
        <begin position="255"/>
        <end position="270"/>
    </location>
</feature>
<feature type="compositionally biased region" description="Polar residues" evidence="1">
    <location>
        <begin position="23"/>
        <end position="34"/>
    </location>
</feature>
<reference evidence="3" key="1">
    <citation type="submission" date="2021-01" db="EMBL/GenBank/DDBJ databases">
        <authorList>
            <person name="Corre E."/>
            <person name="Pelletier E."/>
            <person name="Niang G."/>
            <person name="Scheremetjew M."/>
            <person name="Finn R."/>
            <person name="Kale V."/>
            <person name="Holt S."/>
            <person name="Cochrane G."/>
            <person name="Meng A."/>
            <person name="Brown T."/>
            <person name="Cohen L."/>
        </authorList>
    </citation>
    <scope>NUCLEOTIDE SEQUENCE</scope>
    <source>
        <strain evidence="3">OF101</strain>
    </source>
</reference>
<organism evidence="3">
    <name type="scientific">Alexandrium catenella</name>
    <name type="common">Red tide dinoflagellate</name>
    <name type="synonym">Gonyaulax catenella</name>
    <dbReference type="NCBI Taxonomy" id="2925"/>
    <lineage>
        <taxon>Eukaryota</taxon>
        <taxon>Sar</taxon>
        <taxon>Alveolata</taxon>
        <taxon>Dinophyceae</taxon>
        <taxon>Gonyaulacales</taxon>
        <taxon>Pyrocystaceae</taxon>
        <taxon>Alexandrium</taxon>
    </lineage>
</organism>
<keyword evidence="2" id="KW-0812">Transmembrane</keyword>
<evidence type="ECO:0000313" key="3">
    <source>
        <dbReference type="EMBL" id="CAD9188871.1"/>
    </source>
</evidence>
<feature type="region of interest" description="Disordered" evidence="1">
    <location>
        <begin position="20"/>
        <end position="139"/>
    </location>
</feature>
<dbReference type="AlphaFoldDB" id="A0A7S1WUW1"/>
<evidence type="ECO:0000256" key="2">
    <source>
        <dbReference type="SAM" id="Phobius"/>
    </source>
</evidence>
<accession>A0A7S1WUW1</accession>